<evidence type="ECO:0000313" key="2">
    <source>
        <dbReference type="Proteomes" id="UP000033101"/>
    </source>
</evidence>
<keyword evidence="2" id="KW-1185">Reference proteome</keyword>
<sequence>MKVKQERQFAKKLLETTYLYTDLRLLTGIFYVNGVKANVLFFEAKPAAKESWTKEVWI</sequence>
<evidence type="ECO:0000313" key="1">
    <source>
        <dbReference type="EMBL" id="AKB77374.1"/>
    </source>
</evidence>
<dbReference type="HOGENOM" id="CLU_2968471_0_0_2"/>
<dbReference type="Gene3D" id="3.40.50.150">
    <property type="entry name" value="Vaccinia Virus protein VP39"/>
    <property type="match status" value="1"/>
</dbReference>
<dbReference type="AlphaFoldDB" id="A0A0E3S7K8"/>
<protein>
    <submittedName>
        <fullName evidence="1">Type I restriction-modification system, DNA-methyltransferase subunit M</fullName>
        <ecNumber evidence="1">2.1.1.72</ecNumber>
    </submittedName>
</protein>
<dbReference type="GO" id="GO:0032259">
    <property type="term" value="P:methylation"/>
    <property type="evidence" value="ECO:0007669"/>
    <property type="project" value="UniProtKB-KW"/>
</dbReference>
<dbReference type="EC" id="2.1.1.72" evidence="1"/>
<gene>
    <name evidence="1" type="ORF">MSHOH_0891</name>
</gene>
<keyword evidence="1" id="KW-0808">Transferase</keyword>
<dbReference type="KEGG" id="mhor:MSHOH_0891"/>
<organism evidence="1 2">
    <name type="scientific">Methanosarcina horonobensis HB-1 = JCM 15518</name>
    <dbReference type="NCBI Taxonomy" id="1434110"/>
    <lineage>
        <taxon>Archaea</taxon>
        <taxon>Methanobacteriati</taxon>
        <taxon>Methanobacteriota</taxon>
        <taxon>Stenosarchaea group</taxon>
        <taxon>Methanomicrobia</taxon>
        <taxon>Methanosarcinales</taxon>
        <taxon>Methanosarcinaceae</taxon>
        <taxon>Methanosarcina</taxon>
    </lineage>
</organism>
<dbReference type="PATRIC" id="fig|1434110.4.peg.1111"/>
<dbReference type="Proteomes" id="UP000033101">
    <property type="component" value="Chromosome"/>
</dbReference>
<name>A0A0E3S7K8_9EURY</name>
<keyword evidence="1" id="KW-0489">Methyltransferase</keyword>
<dbReference type="GO" id="GO:0009007">
    <property type="term" value="F:site-specific DNA-methyltransferase (adenine-specific) activity"/>
    <property type="evidence" value="ECO:0007669"/>
    <property type="project" value="UniProtKB-EC"/>
</dbReference>
<dbReference type="STRING" id="1434110.MSHOH_0891"/>
<dbReference type="InterPro" id="IPR029063">
    <property type="entry name" value="SAM-dependent_MTases_sf"/>
</dbReference>
<dbReference type="EMBL" id="CP009516">
    <property type="protein sequence ID" value="AKB77374.1"/>
    <property type="molecule type" value="Genomic_DNA"/>
</dbReference>
<proteinExistence type="predicted"/>
<reference evidence="1 2" key="1">
    <citation type="submission" date="2014-07" db="EMBL/GenBank/DDBJ databases">
        <title>Methanogenic archaea and the global carbon cycle.</title>
        <authorList>
            <person name="Henriksen J.R."/>
            <person name="Luke J."/>
            <person name="Reinhart S."/>
            <person name="Benedict M.N."/>
            <person name="Youngblut N.D."/>
            <person name="Metcalf M.E."/>
            <person name="Whitaker R.J."/>
            <person name="Metcalf W.W."/>
        </authorList>
    </citation>
    <scope>NUCLEOTIDE SEQUENCE [LARGE SCALE GENOMIC DNA]</scope>
    <source>
        <strain evidence="1 2">HB-1</strain>
    </source>
</reference>
<accession>A0A0E3S7K8</accession>